<dbReference type="AlphaFoldDB" id="A0A8J7IIE0"/>
<keyword evidence="1" id="KW-0472">Membrane</keyword>
<proteinExistence type="predicted"/>
<feature type="transmembrane region" description="Helical" evidence="1">
    <location>
        <begin position="66"/>
        <end position="88"/>
    </location>
</feature>
<gene>
    <name evidence="2" type="ORF">H1D41_05575</name>
</gene>
<reference evidence="2" key="1">
    <citation type="submission" date="2020-10" db="EMBL/GenBank/DDBJ databases">
        <title>Paenihalocynthiibacter styelae gen. nov., sp. nov., isolated from stalked sea squirt Styela clava.</title>
        <authorList>
            <person name="Kim Y.-O."/>
            <person name="Yoon J.-H."/>
        </authorList>
    </citation>
    <scope>NUCLEOTIDE SEQUENCE</scope>
    <source>
        <strain evidence="2">MYP1-1</strain>
    </source>
</reference>
<evidence type="ECO:0000313" key="2">
    <source>
        <dbReference type="EMBL" id="MBI1493103.1"/>
    </source>
</evidence>
<protein>
    <submittedName>
        <fullName evidence="2">Uncharacterized protein</fullName>
    </submittedName>
</protein>
<keyword evidence="1" id="KW-0812">Transmembrane</keyword>
<dbReference type="Proteomes" id="UP000640583">
    <property type="component" value="Unassembled WGS sequence"/>
</dbReference>
<evidence type="ECO:0000313" key="3">
    <source>
        <dbReference type="Proteomes" id="UP000640583"/>
    </source>
</evidence>
<keyword evidence="3" id="KW-1185">Reference proteome</keyword>
<evidence type="ECO:0000256" key="1">
    <source>
        <dbReference type="SAM" id="Phobius"/>
    </source>
</evidence>
<accession>A0A8J7IIE0</accession>
<dbReference type="EMBL" id="JADCKQ010000003">
    <property type="protein sequence ID" value="MBI1493103.1"/>
    <property type="molecule type" value="Genomic_DNA"/>
</dbReference>
<name>A0A8J7IIE0_9RHOB</name>
<dbReference type="RefSeq" id="WP_228847957.1">
    <property type="nucleotide sequence ID" value="NZ_JADCKQ010000003.1"/>
</dbReference>
<feature type="transmembrane region" description="Helical" evidence="1">
    <location>
        <begin position="35"/>
        <end position="54"/>
    </location>
</feature>
<organism evidence="2 3">
    <name type="scientific">Halocynthiibacter styelae</name>
    <dbReference type="NCBI Taxonomy" id="2761955"/>
    <lineage>
        <taxon>Bacteria</taxon>
        <taxon>Pseudomonadati</taxon>
        <taxon>Pseudomonadota</taxon>
        <taxon>Alphaproteobacteria</taxon>
        <taxon>Rhodobacterales</taxon>
        <taxon>Paracoccaceae</taxon>
        <taxon>Halocynthiibacter</taxon>
    </lineage>
</organism>
<feature type="transmembrane region" description="Helical" evidence="1">
    <location>
        <begin position="12"/>
        <end position="29"/>
    </location>
</feature>
<sequence length="92" mass="10687">MIEITREYANWILALPTALIFSGVLLAVSRMKPEYHVLVGRLMLVPYVAGIVLLGELNITGQYEDLWWPGITYLTIYLVVIFYSWHIWENNT</sequence>
<keyword evidence="1" id="KW-1133">Transmembrane helix</keyword>
<comment type="caution">
    <text evidence="2">The sequence shown here is derived from an EMBL/GenBank/DDBJ whole genome shotgun (WGS) entry which is preliminary data.</text>
</comment>